<gene>
    <name evidence="1" type="ordered locus">ZMO0929</name>
</gene>
<organism evidence="1 2">
    <name type="scientific">Zymomonas mobilis subsp. mobilis (strain ATCC 31821 / ZM4 / CP4)</name>
    <dbReference type="NCBI Taxonomy" id="264203"/>
    <lineage>
        <taxon>Bacteria</taxon>
        <taxon>Pseudomonadati</taxon>
        <taxon>Pseudomonadota</taxon>
        <taxon>Alphaproteobacteria</taxon>
        <taxon>Sphingomonadales</taxon>
        <taxon>Zymomonadaceae</taxon>
        <taxon>Zymomonas</taxon>
    </lineage>
</organism>
<dbReference type="KEGG" id="zmo:ZMO0929"/>
<reference evidence="1 2" key="2">
    <citation type="journal article" date="2009" name="Nat. Biotechnol.">
        <title>Improved genome annotation for Zymomonas mobilis.</title>
        <authorList>
            <person name="Yang S."/>
            <person name="Pappas K.M."/>
            <person name="Hauser L.J."/>
            <person name="Land M.L."/>
            <person name="Chen G.L."/>
            <person name="Hurst G.B."/>
            <person name="Pan C."/>
            <person name="Kouvelis V.N."/>
            <person name="Typas M.A."/>
            <person name="Pelletier D.A."/>
            <person name="Klingeman D.M."/>
            <person name="Chang Y.J."/>
            <person name="Samatova N.F."/>
            <person name="Brown S.D."/>
        </authorList>
    </citation>
    <scope>NUCLEOTIDE SEQUENCE [LARGE SCALE GENOMIC DNA]</scope>
    <source>
        <strain evidence="2">ATCC 31821 / ZM4 / CP4</strain>
    </source>
</reference>
<name>Q5NP07_ZYMMO</name>
<protein>
    <submittedName>
        <fullName evidence="1">Uncharacterized protein</fullName>
    </submittedName>
</protein>
<sequence length="41" mass="4503">MTAAEWLQGSINLYETAGSIRLQLLALQAAVQTENKTNEPK</sequence>
<dbReference type="HOGENOM" id="CLU_3279177_0_0_5"/>
<evidence type="ECO:0000313" key="1">
    <source>
        <dbReference type="EMBL" id="AAV89553.1"/>
    </source>
</evidence>
<dbReference type="EMBL" id="AE008692">
    <property type="protein sequence ID" value="AAV89553.1"/>
    <property type="molecule type" value="Genomic_DNA"/>
</dbReference>
<dbReference type="Proteomes" id="UP000001173">
    <property type="component" value="Chromosome"/>
</dbReference>
<dbReference type="AlphaFoldDB" id="Q5NP07"/>
<proteinExistence type="predicted"/>
<dbReference type="STRING" id="264203.ZMO0929"/>
<reference evidence="1 2" key="1">
    <citation type="journal article" date="2005" name="Nat. Biotechnol.">
        <title>The genome sequence of the ethanologenic bacterium Zymomonas mobilis ZM4.</title>
        <authorList>
            <person name="Seo J.S."/>
            <person name="Chong H."/>
            <person name="Park H.S."/>
            <person name="Yoon K.O."/>
            <person name="Jung C."/>
            <person name="Kim J.J."/>
            <person name="Hong J.H."/>
            <person name="Kim H."/>
            <person name="Kim J.H."/>
            <person name="Kil J.I."/>
            <person name="Park C.J."/>
            <person name="Oh H.M."/>
            <person name="Lee J.S."/>
            <person name="Jin S.J."/>
            <person name="Um H.W."/>
            <person name="Lee H.J."/>
            <person name="Oh S.J."/>
            <person name="Kim J.Y."/>
            <person name="Kang H.L."/>
            <person name="Lee S.Y."/>
            <person name="Lee K.J."/>
            <person name="Kang H.S."/>
        </authorList>
    </citation>
    <scope>NUCLEOTIDE SEQUENCE [LARGE SCALE GENOMIC DNA]</scope>
    <source>
        <strain evidence="2">ATCC 31821 / ZM4 / CP4</strain>
    </source>
</reference>
<accession>Q5NP07</accession>
<keyword evidence="2" id="KW-1185">Reference proteome</keyword>
<evidence type="ECO:0000313" key="2">
    <source>
        <dbReference type="Proteomes" id="UP000001173"/>
    </source>
</evidence>